<evidence type="ECO:0000256" key="4">
    <source>
        <dbReference type="ARBA" id="ARBA00022490"/>
    </source>
</evidence>
<dbReference type="EMBL" id="JAULSV010000004">
    <property type="protein sequence ID" value="KAK0646390.1"/>
    <property type="molecule type" value="Genomic_DNA"/>
</dbReference>
<accession>A0AA39Y6Q7</accession>
<keyword evidence="5" id="KW-0678">Repressor</keyword>
<dbReference type="InterPro" id="IPR013734">
    <property type="entry name" value="TF_Nrm1/Whi5"/>
</dbReference>
<evidence type="ECO:0000313" key="10">
    <source>
        <dbReference type="EMBL" id="KAK0646390.1"/>
    </source>
</evidence>
<sequence>MDSPSPVKRRVLSTLDPNTSSPKPPHGLKHPQQPSKVTSLNQQDASPPSPVSDPEAERKRPGNTMPSSADAEPPRKRPCLGDDQTATRTFALDSNDTRQRSTSPDTSSVFDNSAIDTSQATTVTEPDVEPVGPVPSLGVRTRPAPTPIPPRPQPTQTRSPEEIKQRAEILRVRLGLARYKVKTGQPDVPLEELEAAQAQSRHHTVGQNDLRERMLQFSRNVERSAAAVRATTEAKQARRPLPGAPSSAARRELSSPGAERVDDEEDVLPRLPPPRRDVVPPKTPRRERSENEERRLSSSALQNGAASGLLSLSRS</sequence>
<feature type="region of interest" description="Disordered" evidence="9">
    <location>
        <begin position="195"/>
        <end position="315"/>
    </location>
</feature>
<evidence type="ECO:0000256" key="5">
    <source>
        <dbReference type="ARBA" id="ARBA00022491"/>
    </source>
</evidence>
<keyword evidence="6" id="KW-0805">Transcription regulation</keyword>
<evidence type="ECO:0000256" key="8">
    <source>
        <dbReference type="ARBA" id="ARBA00023242"/>
    </source>
</evidence>
<evidence type="ECO:0000256" key="7">
    <source>
        <dbReference type="ARBA" id="ARBA00023163"/>
    </source>
</evidence>
<gene>
    <name evidence="10" type="ORF">B0T16DRAFT_160682</name>
</gene>
<dbReference type="Proteomes" id="UP001174936">
    <property type="component" value="Unassembled WGS sequence"/>
</dbReference>
<comment type="caution">
    <text evidence="10">The sequence shown here is derived from an EMBL/GenBank/DDBJ whole genome shotgun (WGS) entry which is preliminary data.</text>
</comment>
<feature type="compositionally biased region" description="Pro residues" evidence="9">
    <location>
        <begin position="144"/>
        <end position="153"/>
    </location>
</feature>
<feature type="compositionally biased region" description="Basic and acidic residues" evidence="9">
    <location>
        <begin position="274"/>
        <end position="296"/>
    </location>
</feature>
<keyword evidence="11" id="KW-1185">Reference proteome</keyword>
<feature type="region of interest" description="Disordered" evidence="9">
    <location>
        <begin position="1"/>
        <end position="163"/>
    </location>
</feature>
<dbReference type="GO" id="GO:0005634">
    <property type="term" value="C:nucleus"/>
    <property type="evidence" value="ECO:0007669"/>
    <property type="project" value="UniProtKB-SubCell"/>
</dbReference>
<feature type="compositionally biased region" description="Low complexity" evidence="9">
    <location>
        <begin position="297"/>
        <end position="315"/>
    </location>
</feature>
<name>A0AA39Y6Q7_9PEZI</name>
<evidence type="ECO:0000313" key="11">
    <source>
        <dbReference type="Proteomes" id="UP001174936"/>
    </source>
</evidence>
<evidence type="ECO:0000256" key="6">
    <source>
        <dbReference type="ARBA" id="ARBA00023015"/>
    </source>
</evidence>
<evidence type="ECO:0000256" key="3">
    <source>
        <dbReference type="ARBA" id="ARBA00006922"/>
    </source>
</evidence>
<feature type="compositionally biased region" description="Polar residues" evidence="9">
    <location>
        <begin position="84"/>
        <end position="124"/>
    </location>
</feature>
<dbReference type="AlphaFoldDB" id="A0AA39Y6Q7"/>
<keyword evidence="7" id="KW-0804">Transcription</keyword>
<dbReference type="Pfam" id="PF08528">
    <property type="entry name" value="Whi5"/>
    <property type="match status" value="1"/>
</dbReference>
<evidence type="ECO:0000256" key="2">
    <source>
        <dbReference type="ARBA" id="ARBA00004496"/>
    </source>
</evidence>
<evidence type="ECO:0000256" key="1">
    <source>
        <dbReference type="ARBA" id="ARBA00004123"/>
    </source>
</evidence>
<organism evidence="10 11">
    <name type="scientific">Cercophora newfieldiana</name>
    <dbReference type="NCBI Taxonomy" id="92897"/>
    <lineage>
        <taxon>Eukaryota</taxon>
        <taxon>Fungi</taxon>
        <taxon>Dikarya</taxon>
        <taxon>Ascomycota</taxon>
        <taxon>Pezizomycotina</taxon>
        <taxon>Sordariomycetes</taxon>
        <taxon>Sordariomycetidae</taxon>
        <taxon>Sordariales</taxon>
        <taxon>Lasiosphaeriaceae</taxon>
        <taxon>Cercophora</taxon>
    </lineage>
</organism>
<comment type="similarity">
    <text evidence="3">Belongs to the WHI5/NRM1 family.</text>
</comment>
<reference evidence="10" key="1">
    <citation type="submission" date="2023-06" db="EMBL/GenBank/DDBJ databases">
        <title>Genome-scale phylogeny and comparative genomics of the fungal order Sordariales.</title>
        <authorList>
            <consortium name="Lawrence Berkeley National Laboratory"/>
            <person name="Hensen N."/>
            <person name="Bonometti L."/>
            <person name="Westerberg I."/>
            <person name="Brannstrom I.O."/>
            <person name="Guillou S."/>
            <person name="Cros-Aarteil S."/>
            <person name="Calhoun S."/>
            <person name="Haridas S."/>
            <person name="Kuo A."/>
            <person name="Mondo S."/>
            <person name="Pangilinan J."/>
            <person name="Riley R."/>
            <person name="Labutti K."/>
            <person name="Andreopoulos B."/>
            <person name="Lipzen A."/>
            <person name="Chen C."/>
            <person name="Yanf M."/>
            <person name="Daum C."/>
            <person name="Ng V."/>
            <person name="Clum A."/>
            <person name="Steindorff A."/>
            <person name="Ohm R."/>
            <person name="Martin F."/>
            <person name="Silar P."/>
            <person name="Natvig D."/>
            <person name="Lalanne C."/>
            <person name="Gautier V."/>
            <person name="Ament-Velasquez S.L."/>
            <person name="Kruys A."/>
            <person name="Hutchinson M.I."/>
            <person name="Powell A.J."/>
            <person name="Barry K."/>
            <person name="Miller A.N."/>
            <person name="Grigoriev I.V."/>
            <person name="Debuchy R."/>
            <person name="Gladieux P."/>
            <person name="Thoren M.H."/>
            <person name="Johannesson H."/>
        </authorList>
    </citation>
    <scope>NUCLEOTIDE SEQUENCE</scope>
    <source>
        <strain evidence="10">SMH2532-1</strain>
    </source>
</reference>
<dbReference type="GO" id="GO:0005737">
    <property type="term" value="C:cytoplasm"/>
    <property type="evidence" value="ECO:0007669"/>
    <property type="project" value="UniProtKB-SubCell"/>
</dbReference>
<evidence type="ECO:0000256" key="9">
    <source>
        <dbReference type="SAM" id="MobiDB-lite"/>
    </source>
</evidence>
<proteinExistence type="inferred from homology"/>
<comment type="subcellular location">
    <subcellularLocation>
        <location evidence="2">Cytoplasm</location>
    </subcellularLocation>
    <subcellularLocation>
        <location evidence="1">Nucleus</location>
    </subcellularLocation>
</comment>
<keyword evidence="8" id="KW-0539">Nucleus</keyword>
<protein>
    <submittedName>
        <fullName evidence="10">Uncharacterized protein</fullName>
    </submittedName>
</protein>
<keyword evidence="4" id="KW-0963">Cytoplasm</keyword>
<feature type="compositionally biased region" description="Polar residues" evidence="9">
    <location>
        <begin position="32"/>
        <end position="46"/>
    </location>
</feature>